<accession>A0ABS0MMB4</accession>
<name>A0ABS0MMB4_PSELU</name>
<reference evidence="1 2" key="1">
    <citation type="submission" date="2020-11" db="EMBL/GenBank/DDBJ databases">
        <title>Enhanced detection system for hospital associated transmission using whole genome sequencing surveillance.</title>
        <authorList>
            <person name="Harrison L.H."/>
            <person name="Van Tyne D."/>
            <person name="Marsh J.W."/>
            <person name="Griffith M.P."/>
            <person name="Snyder D.J."/>
            <person name="Cooper V.S."/>
            <person name="Mustapha M."/>
        </authorList>
    </citation>
    <scope>NUCLEOTIDE SEQUENCE [LARGE SCALE GENOMIC DNA]</scope>
    <source>
        <strain evidence="1 2">PSB00013</strain>
    </source>
</reference>
<organism evidence="1 2">
    <name type="scientific">Pseudomonas luteola</name>
    <dbReference type="NCBI Taxonomy" id="47886"/>
    <lineage>
        <taxon>Bacteria</taxon>
        <taxon>Pseudomonadati</taxon>
        <taxon>Pseudomonadota</taxon>
        <taxon>Gammaproteobacteria</taxon>
        <taxon>Pseudomonadales</taxon>
        <taxon>Pseudomonadaceae</taxon>
        <taxon>Pseudomonas</taxon>
    </lineage>
</organism>
<evidence type="ECO:0000313" key="1">
    <source>
        <dbReference type="EMBL" id="MBH3437786.1"/>
    </source>
</evidence>
<gene>
    <name evidence="1" type="ORF">I5Q09_03680</name>
</gene>
<evidence type="ECO:0000313" key="2">
    <source>
        <dbReference type="Proteomes" id="UP000638986"/>
    </source>
</evidence>
<dbReference type="RefSeq" id="WP_197870917.1">
    <property type="nucleotide sequence ID" value="NZ_JADTXM010000002.1"/>
</dbReference>
<sequence length="115" mass="12364">MNVADLPKWNDLLPNYEDLQRMDTERLAKAERMACSQVATLALGISGIGNLLACTASNNETGLSADAVTDVGWMLESLGHLITNLSDTEHNIQAQVKQLAARPAANSTSKRRGQA</sequence>
<comment type="caution">
    <text evidence="1">The sequence shown here is derived from an EMBL/GenBank/DDBJ whole genome shotgun (WGS) entry which is preliminary data.</text>
</comment>
<protein>
    <submittedName>
        <fullName evidence="1">Uncharacterized protein</fullName>
    </submittedName>
</protein>
<dbReference type="EMBL" id="JADTXM010000002">
    <property type="protein sequence ID" value="MBH3437786.1"/>
    <property type="molecule type" value="Genomic_DNA"/>
</dbReference>
<proteinExistence type="predicted"/>
<dbReference type="Proteomes" id="UP000638986">
    <property type="component" value="Unassembled WGS sequence"/>
</dbReference>